<dbReference type="GO" id="GO:0004181">
    <property type="term" value="F:metallocarboxypeptidase activity"/>
    <property type="evidence" value="ECO:0007669"/>
    <property type="project" value="InterPro"/>
</dbReference>
<dbReference type="GO" id="GO:0006508">
    <property type="term" value="P:proteolysis"/>
    <property type="evidence" value="ECO:0007669"/>
    <property type="project" value="UniProtKB-KW"/>
</dbReference>
<reference evidence="9 10" key="1">
    <citation type="submission" date="2011-01" db="EMBL/GenBank/DDBJ databases">
        <authorList>
            <person name="Muzny D."/>
            <person name="Qin X."/>
            <person name="Deng J."/>
            <person name="Jiang H."/>
            <person name="Liu Y."/>
            <person name="Qu J."/>
            <person name="Song X.-Z."/>
            <person name="Zhang L."/>
            <person name="Thornton R."/>
            <person name="Coyle M."/>
            <person name="Francisco L."/>
            <person name="Jackson L."/>
            <person name="Javaid M."/>
            <person name="Korchina V."/>
            <person name="Kovar C."/>
            <person name="Mata R."/>
            <person name="Mathew T."/>
            <person name="Ngo R."/>
            <person name="Nguyen L."/>
            <person name="Nguyen N."/>
            <person name="Okwuonu G."/>
            <person name="Ongeri F."/>
            <person name="Pham C."/>
            <person name="Simmons D."/>
            <person name="Wilczek-Boney K."/>
            <person name="Hale W."/>
            <person name="Jakkamsetti A."/>
            <person name="Pham P."/>
            <person name="Ruth R."/>
            <person name="San Lucas F."/>
            <person name="Warren J."/>
            <person name="Zhang J."/>
            <person name="Zhao Z."/>
            <person name="Zhou C."/>
            <person name="Zhu D."/>
            <person name="Lee S."/>
            <person name="Bess C."/>
            <person name="Blankenburg K."/>
            <person name="Forbes L."/>
            <person name="Fu Q."/>
            <person name="Gubbala S."/>
            <person name="Hirani K."/>
            <person name="Jayaseelan J.C."/>
            <person name="Lara F."/>
            <person name="Munidasa M."/>
            <person name="Palculict T."/>
            <person name="Patil S."/>
            <person name="Pu L.-L."/>
            <person name="Saada N."/>
            <person name="Tang L."/>
            <person name="Weissenberger G."/>
            <person name="Zhu Y."/>
            <person name="Hemphill L."/>
            <person name="Shang Y."/>
            <person name="Youmans B."/>
            <person name="Ayvaz T."/>
            <person name="Ross M."/>
            <person name="Santibanez J."/>
            <person name="Aqrawi P."/>
            <person name="Gross S."/>
            <person name="Joshi V."/>
            <person name="Fowler G."/>
            <person name="Nazareth L."/>
            <person name="Reid J."/>
            <person name="Worley K."/>
            <person name="Petrosino J."/>
            <person name="Highlander S."/>
            <person name="Gibbs R."/>
        </authorList>
    </citation>
    <scope>NUCLEOTIDE SEQUENCE [LARGE SCALE GENOMIC DNA]</scope>
    <source>
        <strain evidence="9 10">ATCC 12755</strain>
    </source>
</reference>
<keyword evidence="1 6" id="KW-0645">Protease</keyword>
<organism evidence="9 10">
    <name type="scientific">Enterococcus casseliflavus ATCC 12755</name>
    <dbReference type="NCBI Taxonomy" id="888066"/>
    <lineage>
        <taxon>Bacteria</taxon>
        <taxon>Bacillati</taxon>
        <taxon>Bacillota</taxon>
        <taxon>Bacilli</taxon>
        <taxon>Lactobacillales</taxon>
        <taxon>Enterococcaceae</taxon>
        <taxon>Enterococcus</taxon>
    </lineage>
</organism>
<dbReference type="Gene3D" id="1.20.140.70">
    <property type="entry name" value="Oligopeptidase f, N-terminal domain"/>
    <property type="match status" value="1"/>
</dbReference>
<dbReference type="PANTHER" id="PTHR34217">
    <property type="entry name" value="METAL-DEPENDENT CARBOXYPEPTIDASE"/>
    <property type="match status" value="1"/>
</dbReference>
<keyword evidence="4 6" id="KW-0862">Zinc</keyword>
<dbReference type="Proteomes" id="UP000004835">
    <property type="component" value="Unassembled WGS sequence"/>
</dbReference>
<evidence type="ECO:0000313" key="9">
    <source>
        <dbReference type="EMBL" id="EGC70506.1"/>
    </source>
</evidence>
<dbReference type="EMBL" id="AEWT01000007">
    <property type="protein sequence ID" value="EGC70506.1"/>
    <property type="molecule type" value="Genomic_DNA"/>
</dbReference>
<keyword evidence="5 6" id="KW-0482">Metalloprotease</keyword>
<sequence length="624" mass="70785">MVATKFRYAILNKIEGKERGLIGMTYSINWNLETIFPGGSDSVQLKERMSQLEEQIANYRTTVDAWSPNSEDDAAKLEELLDLSATISQGFSQCGSFINALLSANVNDSKAKILTGDLYAKLPALQAAQTVFSKKLTEISEDDWTALVKAENLAPVAFRLSEIRRDGKELLSEAEETIINTLNLDGLNAWSQHYDTIVASIEIPFLQEDGTTIKFSAGQAFNKMMGDPDPEVRARLFDTWEKTWAEKEDLFADTLNHLDGFRLSTFKLHGVTDYLKEPLEYNRLQKATLDAMWGTIQKNKQPIVDFLTRKAQLFGKEKMEWQDQDAPIILGDMEERTYTFDEAADFILTNFRKFSPKMADFAQVAFEKSWIEAEDRPGKRPGGYCTSLPETKESRIFMTYSNSVNEVATLAHELGHAFHSSVLWELPELNRNYAMNVAETASTFAELIVADATLKEATTKEVKINLLDAKMQNAIAMFMNIHARFIFENSFYQARQKGLVSAEQITEMMTAAQKESYADGLATYHPHFWAAKLHFFIDDVPFYNFPYTFGYLFSMGIYAYANEKGSSFEEEYIALLQDTASMTTEELAQKHLGVDLTKPDFWQAGIDMVLKDVASFMELTEDYI</sequence>
<gene>
    <name evidence="9" type="ORF">HMPREF9087_0884</name>
</gene>
<evidence type="ECO:0000259" key="7">
    <source>
        <dbReference type="Pfam" id="PF01432"/>
    </source>
</evidence>
<dbReference type="InterPro" id="IPR011977">
    <property type="entry name" value="Pept_M3B_clade3"/>
</dbReference>
<keyword evidence="2 6" id="KW-0479">Metal-binding</keyword>
<evidence type="ECO:0000256" key="6">
    <source>
        <dbReference type="RuleBase" id="RU003435"/>
    </source>
</evidence>
<dbReference type="SUPFAM" id="SSF55486">
    <property type="entry name" value="Metalloproteases ('zincins'), catalytic domain"/>
    <property type="match status" value="1"/>
</dbReference>
<dbReference type="MEROPS" id="M03.A08"/>
<evidence type="ECO:0000256" key="4">
    <source>
        <dbReference type="ARBA" id="ARBA00022833"/>
    </source>
</evidence>
<dbReference type="GO" id="GO:0046872">
    <property type="term" value="F:metal ion binding"/>
    <property type="evidence" value="ECO:0007669"/>
    <property type="project" value="UniProtKB-UniRule"/>
</dbReference>
<comment type="caution">
    <text evidence="9">The sequence shown here is derived from an EMBL/GenBank/DDBJ whole genome shotgun (WGS) entry which is preliminary data.</text>
</comment>
<dbReference type="Pfam" id="PF08439">
    <property type="entry name" value="Peptidase_M3_N"/>
    <property type="match status" value="1"/>
</dbReference>
<dbReference type="HOGENOM" id="CLU_021290_3_1_9"/>
<comment type="similarity">
    <text evidence="6">Belongs to the peptidase M3 family.</text>
</comment>
<feature type="domain" description="Peptidase M3A/M3B catalytic" evidence="7">
    <location>
        <begin position="224"/>
        <end position="606"/>
    </location>
</feature>
<dbReference type="NCBIfam" id="TIGR02290">
    <property type="entry name" value="M3_fam_3"/>
    <property type="match status" value="1"/>
</dbReference>
<dbReference type="AlphaFoldDB" id="F0EHJ2"/>
<dbReference type="InterPro" id="IPR034006">
    <property type="entry name" value="M3B_PepF_2"/>
</dbReference>
<proteinExistence type="inferred from homology"/>
<evidence type="ECO:0000256" key="1">
    <source>
        <dbReference type="ARBA" id="ARBA00022670"/>
    </source>
</evidence>
<dbReference type="InterPro" id="IPR013647">
    <property type="entry name" value="OligopepF_N_dom"/>
</dbReference>
<name>F0EHJ2_ENTCA</name>
<dbReference type="InterPro" id="IPR042088">
    <property type="entry name" value="OligoPept_F_C"/>
</dbReference>
<dbReference type="InterPro" id="IPR001567">
    <property type="entry name" value="Pept_M3A_M3B_dom"/>
</dbReference>
<dbReference type="InterPro" id="IPR001333">
    <property type="entry name" value="Peptidase_M32_Taq"/>
</dbReference>
<feature type="domain" description="Oligopeptidase F N-terminal" evidence="8">
    <location>
        <begin position="136"/>
        <end position="202"/>
    </location>
</feature>
<evidence type="ECO:0000313" key="10">
    <source>
        <dbReference type="Proteomes" id="UP000004835"/>
    </source>
</evidence>
<evidence type="ECO:0000256" key="5">
    <source>
        <dbReference type="ARBA" id="ARBA00023049"/>
    </source>
</evidence>
<keyword evidence="3 6" id="KW-0378">Hydrolase</keyword>
<dbReference type="GO" id="GO:0004222">
    <property type="term" value="F:metalloendopeptidase activity"/>
    <property type="evidence" value="ECO:0007669"/>
    <property type="project" value="InterPro"/>
</dbReference>
<comment type="cofactor">
    <cofactor evidence="6">
        <name>Zn(2+)</name>
        <dbReference type="ChEBI" id="CHEBI:29105"/>
    </cofactor>
    <text evidence="6">Binds 1 zinc ion.</text>
</comment>
<accession>F0EHJ2</accession>
<dbReference type="PANTHER" id="PTHR34217:SF1">
    <property type="entry name" value="CARBOXYPEPTIDASE 1"/>
    <property type="match status" value="1"/>
</dbReference>
<dbReference type="CDD" id="cd09607">
    <property type="entry name" value="M3B_PepF"/>
    <property type="match status" value="1"/>
</dbReference>
<dbReference type="Pfam" id="PF01432">
    <property type="entry name" value="Peptidase_M3"/>
    <property type="match status" value="1"/>
</dbReference>
<protein>
    <submittedName>
        <fullName evidence="9">Oligoendopeptidase, pepF/M3 family</fullName>
        <ecNumber evidence="9">3.4.24.-</ecNumber>
    </submittedName>
</protein>
<evidence type="ECO:0000259" key="8">
    <source>
        <dbReference type="Pfam" id="PF08439"/>
    </source>
</evidence>
<evidence type="ECO:0000256" key="3">
    <source>
        <dbReference type="ARBA" id="ARBA00022801"/>
    </source>
</evidence>
<dbReference type="EC" id="3.4.24.-" evidence="9"/>
<dbReference type="Gene3D" id="1.10.1370.20">
    <property type="entry name" value="Oligoendopeptidase f, C-terminal domain"/>
    <property type="match status" value="1"/>
</dbReference>
<evidence type="ECO:0000256" key="2">
    <source>
        <dbReference type="ARBA" id="ARBA00022723"/>
    </source>
</evidence>